<evidence type="ECO:0000313" key="2">
    <source>
        <dbReference type="Proteomes" id="UP000274822"/>
    </source>
</evidence>
<accession>A0A433QW40</accession>
<name>A0A433QW40_9FUNG</name>
<sequence length="67" mass="7029">MIWFTGYSASACNGPVWSETVNKSNGVENGLDLTVVHIAVAGIATQWIASGWGSNSSVVYKKIVGKA</sequence>
<protein>
    <submittedName>
        <fullName evidence="1">Uncharacterized protein</fullName>
    </submittedName>
</protein>
<dbReference type="AlphaFoldDB" id="A0A433QW40"/>
<gene>
    <name evidence="1" type="ORF">BC938DRAFT_482845</name>
</gene>
<comment type="caution">
    <text evidence="1">The sequence shown here is derived from an EMBL/GenBank/DDBJ whole genome shotgun (WGS) entry which is preliminary data.</text>
</comment>
<dbReference type="EMBL" id="RBNJ01000791">
    <property type="protein sequence ID" value="RUS34009.1"/>
    <property type="molecule type" value="Genomic_DNA"/>
</dbReference>
<keyword evidence="2" id="KW-1185">Reference proteome</keyword>
<reference evidence="1 2" key="1">
    <citation type="journal article" date="2018" name="New Phytol.">
        <title>Phylogenomics of Endogonaceae and evolution of mycorrhizas within Mucoromycota.</title>
        <authorList>
            <person name="Chang Y."/>
            <person name="Desiro A."/>
            <person name="Na H."/>
            <person name="Sandor L."/>
            <person name="Lipzen A."/>
            <person name="Clum A."/>
            <person name="Barry K."/>
            <person name="Grigoriev I.V."/>
            <person name="Martin F.M."/>
            <person name="Stajich J.E."/>
            <person name="Smith M.E."/>
            <person name="Bonito G."/>
            <person name="Spatafora J.W."/>
        </authorList>
    </citation>
    <scope>NUCLEOTIDE SEQUENCE [LARGE SCALE GENOMIC DNA]</scope>
    <source>
        <strain evidence="1 2">AD002</strain>
    </source>
</reference>
<feature type="non-terminal residue" evidence="1">
    <location>
        <position position="67"/>
    </location>
</feature>
<proteinExistence type="predicted"/>
<dbReference type="Proteomes" id="UP000274822">
    <property type="component" value="Unassembled WGS sequence"/>
</dbReference>
<evidence type="ECO:0000313" key="1">
    <source>
        <dbReference type="EMBL" id="RUS34009.1"/>
    </source>
</evidence>
<organism evidence="1 2">
    <name type="scientific">Jimgerdemannia flammicorona</name>
    <dbReference type="NCBI Taxonomy" id="994334"/>
    <lineage>
        <taxon>Eukaryota</taxon>
        <taxon>Fungi</taxon>
        <taxon>Fungi incertae sedis</taxon>
        <taxon>Mucoromycota</taxon>
        <taxon>Mucoromycotina</taxon>
        <taxon>Endogonomycetes</taxon>
        <taxon>Endogonales</taxon>
        <taxon>Endogonaceae</taxon>
        <taxon>Jimgerdemannia</taxon>
    </lineage>
</organism>